<evidence type="ECO:0000256" key="6">
    <source>
        <dbReference type="ARBA" id="ARBA00022664"/>
    </source>
</evidence>
<dbReference type="STRING" id="337451.A0A443NVE0"/>
<feature type="region of interest" description="Disordered" evidence="13">
    <location>
        <begin position="1"/>
        <end position="161"/>
    </location>
</feature>
<comment type="subcellular location">
    <subcellularLocation>
        <location evidence="2">Cytoplasm</location>
    </subcellularLocation>
    <subcellularLocation>
        <location evidence="1">Nucleus</location>
    </subcellularLocation>
</comment>
<feature type="compositionally biased region" description="Basic and acidic residues" evidence="13">
    <location>
        <begin position="15"/>
        <end position="38"/>
    </location>
</feature>
<feature type="region of interest" description="Disordered" evidence="13">
    <location>
        <begin position="211"/>
        <end position="308"/>
    </location>
</feature>
<dbReference type="GO" id="GO:0051028">
    <property type="term" value="P:mRNA transport"/>
    <property type="evidence" value="ECO:0007669"/>
    <property type="project" value="UniProtKB-KW"/>
</dbReference>
<evidence type="ECO:0000256" key="7">
    <source>
        <dbReference type="ARBA" id="ARBA00022816"/>
    </source>
</evidence>
<dbReference type="PANTHER" id="PTHR36364">
    <property type="entry name" value="OS03G0203000 PROTEIN"/>
    <property type="match status" value="1"/>
</dbReference>
<comment type="caution">
    <text evidence="15">The sequence shown here is derived from an EMBL/GenBank/DDBJ whole genome shotgun (WGS) entry which is preliminary data.</text>
</comment>
<evidence type="ECO:0000256" key="12">
    <source>
        <dbReference type="ARBA" id="ARBA00023242"/>
    </source>
</evidence>
<evidence type="ECO:0000313" key="16">
    <source>
        <dbReference type="Proteomes" id="UP000283530"/>
    </source>
</evidence>
<evidence type="ECO:0000256" key="2">
    <source>
        <dbReference type="ARBA" id="ARBA00004496"/>
    </source>
</evidence>
<evidence type="ECO:0000259" key="14">
    <source>
        <dbReference type="Pfam" id="PF09405"/>
    </source>
</evidence>
<dbReference type="GO" id="GO:0006417">
    <property type="term" value="P:regulation of translation"/>
    <property type="evidence" value="ECO:0007669"/>
    <property type="project" value="UniProtKB-KW"/>
</dbReference>
<keyword evidence="10" id="KW-0866">Nonsense-mediated mRNA decay</keyword>
<feature type="compositionally biased region" description="Basic and acidic residues" evidence="13">
    <location>
        <begin position="127"/>
        <end position="161"/>
    </location>
</feature>
<dbReference type="OrthoDB" id="1920561at2759"/>
<feature type="compositionally biased region" description="Basic and acidic residues" evidence="13">
    <location>
        <begin position="75"/>
        <end position="89"/>
    </location>
</feature>
<dbReference type="GO" id="GO:0008380">
    <property type="term" value="P:RNA splicing"/>
    <property type="evidence" value="ECO:0007669"/>
    <property type="project" value="UniProtKB-KW"/>
</dbReference>
<feature type="domain" description="Btz" evidence="14">
    <location>
        <begin position="72"/>
        <end position="192"/>
    </location>
</feature>
<dbReference type="AlphaFoldDB" id="A0A443NVE0"/>
<dbReference type="GO" id="GO:0003743">
    <property type="term" value="F:translation initiation factor activity"/>
    <property type="evidence" value="ECO:0007669"/>
    <property type="project" value="UniProtKB-KW"/>
</dbReference>
<keyword evidence="5" id="KW-0963">Cytoplasm</keyword>
<keyword evidence="15" id="KW-0648">Protein biosynthesis</keyword>
<dbReference type="Pfam" id="PF09405">
    <property type="entry name" value="Btz"/>
    <property type="match status" value="1"/>
</dbReference>
<keyword evidence="6" id="KW-0507">mRNA processing</keyword>
<evidence type="ECO:0000256" key="13">
    <source>
        <dbReference type="SAM" id="MobiDB-lite"/>
    </source>
</evidence>
<keyword evidence="8" id="KW-0810">Translation regulation</keyword>
<keyword evidence="12" id="KW-0539">Nucleus</keyword>
<dbReference type="InterPro" id="IPR018545">
    <property type="entry name" value="Btz_dom"/>
</dbReference>
<dbReference type="GO" id="GO:0003729">
    <property type="term" value="F:mRNA binding"/>
    <property type="evidence" value="ECO:0007669"/>
    <property type="project" value="InterPro"/>
</dbReference>
<organism evidence="15 16">
    <name type="scientific">Cinnamomum micranthum f. kanehirae</name>
    <dbReference type="NCBI Taxonomy" id="337451"/>
    <lineage>
        <taxon>Eukaryota</taxon>
        <taxon>Viridiplantae</taxon>
        <taxon>Streptophyta</taxon>
        <taxon>Embryophyta</taxon>
        <taxon>Tracheophyta</taxon>
        <taxon>Spermatophyta</taxon>
        <taxon>Magnoliopsida</taxon>
        <taxon>Magnoliidae</taxon>
        <taxon>Laurales</taxon>
        <taxon>Lauraceae</taxon>
        <taxon>Cinnamomum</taxon>
    </lineage>
</organism>
<evidence type="ECO:0000256" key="5">
    <source>
        <dbReference type="ARBA" id="ARBA00022490"/>
    </source>
</evidence>
<gene>
    <name evidence="15" type="ORF">CKAN_01117900</name>
</gene>
<dbReference type="GO" id="GO:0000184">
    <property type="term" value="P:nuclear-transcribed mRNA catabolic process, nonsense-mediated decay"/>
    <property type="evidence" value="ECO:0007669"/>
    <property type="project" value="UniProtKB-KW"/>
</dbReference>
<feature type="compositionally biased region" description="Basic and acidic residues" evidence="13">
    <location>
        <begin position="214"/>
        <end position="266"/>
    </location>
</feature>
<accession>A0A443NVE0</accession>
<keyword evidence="15" id="KW-0396">Initiation factor</keyword>
<feature type="compositionally biased region" description="Basic and acidic residues" evidence="13">
    <location>
        <begin position="284"/>
        <end position="299"/>
    </location>
</feature>
<keyword evidence="4" id="KW-0813">Transport</keyword>
<evidence type="ECO:0000256" key="9">
    <source>
        <dbReference type="ARBA" id="ARBA00022884"/>
    </source>
</evidence>
<keyword evidence="16" id="KW-1185">Reference proteome</keyword>
<evidence type="ECO:0000256" key="1">
    <source>
        <dbReference type="ARBA" id="ARBA00004123"/>
    </source>
</evidence>
<evidence type="ECO:0000256" key="10">
    <source>
        <dbReference type="ARBA" id="ARBA00023161"/>
    </source>
</evidence>
<evidence type="ECO:0000256" key="4">
    <source>
        <dbReference type="ARBA" id="ARBA00022448"/>
    </source>
</evidence>
<keyword evidence="9" id="KW-0694">RNA-binding</keyword>
<reference evidence="15 16" key="1">
    <citation type="journal article" date="2019" name="Nat. Plants">
        <title>Stout camphor tree genome fills gaps in understanding of flowering plant genome evolution.</title>
        <authorList>
            <person name="Chaw S.M."/>
            <person name="Liu Y.C."/>
            <person name="Wu Y.W."/>
            <person name="Wang H.Y."/>
            <person name="Lin C.I."/>
            <person name="Wu C.S."/>
            <person name="Ke H.M."/>
            <person name="Chang L.Y."/>
            <person name="Hsu C.Y."/>
            <person name="Yang H.T."/>
            <person name="Sudianto E."/>
            <person name="Hsu M.H."/>
            <person name="Wu K.P."/>
            <person name="Wang L.N."/>
            <person name="Leebens-Mack J.H."/>
            <person name="Tsai I.J."/>
        </authorList>
    </citation>
    <scope>NUCLEOTIDE SEQUENCE [LARGE SCALE GENOMIC DNA]</scope>
    <source>
        <strain evidence="16">cv. Chaw 1501</strain>
        <tissue evidence="15">Young leaves</tissue>
    </source>
</reference>
<dbReference type="PANTHER" id="PTHR36364:SF1">
    <property type="entry name" value="OS03G0203000 PROTEIN"/>
    <property type="match status" value="1"/>
</dbReference>
<feature type="compositionally biased region" description="Polar residues" evidence="13">
    <location>
        <begin position="90"/>
        <end position="111"/>
    </location>
</feature>
<comment type="similarity">
    <text evidence="3">Belongs to the CASC3 family.</text>
</comment>
<protein>
    <submittedName>
        <fullName evidence="15">Eukaryotic translation initiation factor 3 subunit A</fullName>
    </submittedName>
</protein>
<name>A0A443NVE0_9MAGN</name>
<keyword evidence="7" id="KW-0509">mRNA transport</keyword>
<dbReference type="GO" id="GO:0005737">
    <property type="term" value="C:cytoplasm"/>
    <property type="evidence" value="ECO:0007669"/>
    <property type="project" value="UniProtKB-SubCell"/>
</dbReference>
<evidence type="ECO:0000313" key="15">
    <source>
        <dbReference type="EMBL" id="RWR82462.1"/>
    </source>
</evidence>
<dbReference type="GO" id="GO:0006397">
    <property type="term" value="P:mRNA processing"/>
    <property type="evidence" value="ECO:0007669"/>
    <property type="project" value="UniProtKB-KW"/>
</dbReference>
<dbReference type="Proteomes" id="UP000283530">
    <property type="component" value="Unassembled WGS sequence"/>
</dbReference>
<evidence type="ECO:0000256" key="3">
    <source>
        <dbReference type="ARBA" id="ARBA00009548"/>
    </source>
</evidence>
<dbReference type="GO" id="GO:0035145">
    <property type="term" value="C:exon-exon junction complex"/>
    <property type="evidence" value="ECO:0007669"/>
    <property type="project" value="InterPro"/>
</dbReference>
<keyword evidence="11" id="KW-0508">mRNA splicing</keyword>
<sequence>MSRRDSSYHTKRISSKVEREPSPKRSRRDGKPETERTSSGHNLETADSGGPDQKHRRRLQDALPLEVPVAPVSKSGEDAIDKGLNKKSDGQLNGTNRPSDATEVPRSQSYFQHDERGSAGQGGRSFSRRERGRWSDPKDRSGDRVGDKMEVHDTQKRDVKIQARSDENTIWRHDGFFELQADAPPLRRRPAFREKKLSPELVDVAGAVATESAKPSHLDRPVMGSMRREEKGGYHLQGSDKAERSVKEANERTARAGDWGPRRGEIQRVGYSSRERFSVGGGSRGRERFNGRYGDRNQDRQGGFHVEKWKHDLFDEANRSPTPKNEEDQIAKVEALLAL</sequence>
<evidence type="ECO:0000256" key="11">
    <source>
        <dbReference type="ARBA" id="ARBA00023187"/>
    </source>
</evidence>
<proteinExistence type="inferred from homology"/>
<evidence type="ECO:0000256" key="8">
    <source>
        <dbReference type="ARBA" id="ARBA00022845"/>
    </source>
</evidence>
<dbReference type="EMBL" id="QPKB01000004">
    <property type="protein sequence ID" value="RWR82462.1"/>
    <property type="molecule type" value="Genomic_DNA"/>
</dbReference>